<feature type="transmembrane region" description="Helical" evidence="1">
    <location>
        <begin position="31"/>
        <end position="50"/>
    </location>
</feature>
<reference evidence="2 3" key="1">
    <citation type="journal article" date="2018" name="Sci. Rep.">
        <title>Genomic signatures of local adaptation to the degree of environmental predictability in rotifers.</title>
        <authorList>
            <person name="Franch-Gras L."/>
            <person name="Hahn C."/>
            <person name="Garcia-Roger E.M."/>
            <person name="Carmona M.J."/>
            <person name="Serra M."/>
            <person name="Gomez A."/>
        </authorList>
    </citation>
    <scope>NUCLEOTIDE SEQUENCE [LARGE SCALE GENOMIC DNA]</scope>
    <source>
        <strain evidence="2">HYR1</strain>
    </source>
</reference>
<accession>A0A3M7SG37</accession>
<evidence type="ECO:0000313" key="2">
    <source>
        <dbReference type="EMBL" id="RNA34538.1"/>
    </source>
</evidence>
<keyword evidence="3" id="KW-1185">Reference proteome</keyword>
<dbReference type="EMBL" id="REGN01001459">
    <property type="protein sequence ID" value="RNA34538.1"/>
    <property type="molecule type" value="Genomic_DNA"/>
</dbReference>
<keyword evidence="1" id="KW-0812">Transmembrane</keyword>
<keyword evidence="1" id="KW-1133">Transmembrane helix</keyword>
<organism evidence="2 3">
    <name type="scientific">Brachionus plicatilis</name>
    <name type="common">Marine rotifer</name>
    <name type="synonym">Brachionus muelleri</name>
    <dbReference type="NCBI Taxonomy" id="10195"/>
    <lineage>
        <taxon>Eukaryota</taxon>
        <taxon>Metazoa</taxon>
        <taxon>Spiralia</taxon>
        <taxon>Gnathifera</taxon>
        <taxon>Rotifera</taxon>
        <taxon>Eurotatoria</taxon>
        <taxon>Monogononta</taxon>
        <taxon>Pseudotrocha</taxon>
        <taxon>Ploima</taxon>
        <taxon>Brachionidae</taxon>
        <taxon>Brachionus</taxon>
    </lineage>
</organism>
<proteinExistence type="predicted"/>
<gene>
    <name evidence="2" type="ORF">BpHYR1_006102</name>
</gene>
<sequence length="60" mass="7183">MNKTVNLKIFVANSNVKFILKKKGKISMETYLIFFKYLFDLYFCLSLGSFRKKMTRITFI</sequence>
<evidence type="ECO:0000313" key="3">
    <source>
        <dbReference type="Proteomes" id="UP000276133"/>
    </source>
</evidence>
<keyword evidence="1" id="KW-0472">Membrane</keyword>
<dbReference type="Proteomes" id="UP000276133">
    <property type="component" value="Unassembled WGS sequence"/>
</dbReference>
<dbReference type="AlphaFoldDB" id="A0A3M7SG37"/>
<evidence type="ECO:0000256" key="1">
    <source>
        <dbReference type="SAM" id="Phobius"/>
    </source>
</evidence>
<comment type="caution">
    <text evidence="2">The sequence shown here is derived from an EMBL/GenBank/DDBJ whole genome shotgun (WGS) entry which is preliminary data.</text>
</comment>
<protein>
    <submittedName>
        <fullName evidence="2">Uncharacterized protein</fullName>
    </submittedName>
</protein>
<name>A0A3M7SG37_BRAPC</name>